<dbReference type="OrthoDB" id="6353017at2759"/>
<comment type="similarity">
    <text evidence="3">Belongs to the DNA glycosylase MPG family.</text>
</comment>
<evidence type="ECO:0000256" key="11">
    <source>
        <dbReference type="ARBA" id="ARBA00076879"/>
    </source>
</evidence>
<dbReference type="OMA" id="HNGRITE"/>
<evidence type="ECO:0000256" key="7">
    <source>
        <dbReference type="ARBA" id="ARBA00023204"/>
    </source>
</evidence>
<comment type="catalytic activity">
    <reaction evidence="1">
        <text>Hydrolysis of alkylated DNA, releasing 3-methyladenine, 3-methylguanine, 7-methylguanine and 7-methyladenine.</text>
        <dbReference type="EC" id="3.2.2.21"/>
    </reaction>
</comment>
<dbReference type="Gene3D" id="3.10.300.10">
    <property type="entry name" value="Methylpurine-DNA glycosylase (MPG)"/>
    <property type="match status" value="1"/>
</dbReference>
<evidence type="ECO:0000256" key="8">
    <source>
        <dbReference type="ARBA" id="ARBA00033426"/>
    </source>
</evidence>
<dbReference type="PANTHER" id="PTHR10429">
    <property type="entry name" value="DNA-3-METHYLADENINE GLYCOSYLASE"/>
    <property type="match status" value="1"/>
</dbReference>
<dbReference type="STRING" id="136037.A0A067RGP9"/>
<evidence type="ECO:0000256" key="12">
    <source>
        <dbReference type="ARBA" id="ARBA00078171"/>
    </source>
</evidence>
<evidence type="ECO:0000256" key="1">
    <source>
        <dbReference type="ARBA" id="ARBA00000086"/>
    </source>
</evidence>
<evidence type="ECO:0000256" key="13">
    <source>
        <dbReference type="ARBA" id="ARBA00082988"/>
    </source>
</evidence>
<protein>
    <recommendedName>
        <fullName evidence="10">DNA-3-methyladenine glycosylase</fullName>
        <ecNumber evidence="4">3.2.2.21</ecNumber>
    </recommendedName>
    <alternativeName>
        <fullName evidence="11">3-alkyladenine DNA glycosylase</fullName>
    </alternativeName>
    <alternativeName>
        <fullName evidence="8">3-methyladenine DNA glycosidase</fullName>
    </alternativeName>
    <alternativeName>
        <fullName evidence="13">ADPG</fullName>
    </alternativeName>
    <alternativeName>
        <fullName evidence="12">N-methylpurine-DNA glycosylase</fullName>
    </alternativeName>
</protein>
<evidence type="ECO:0000313" key="14">
    <source>
        <dbReference type="EMBL" id="KDR23031.1"/>
    </source>
</evidence>
<dbReference type="InterPro" id="IPR011034">
    <property type="entry name" value="Formyl_transferase-like_C_sf"/>
</dbReference>
<dbReference type="InterPro" id="IPR036995">
    <property type="entry name" value="MPG_sf"/>
</dbReference>
<evidence type="ECO:0000256" key="9">
    <source>
        <dbReference type="ARBA" id="ARBA00066187"/>
    </source>
</evidence>
<dbReference type="InParanoid" id="A0A067RGP9"/>
<dbReference type="NCBIfam" id="TIGR00567">
    <property type="entry name" value="3mg"/>
    <property type="match status" value="1"/>
</dbReference>
<dbReference type="EC" id="3.2.2.21" evidence="4"/>
<dbReference type="HAMAP" id="MF_00527">
    <property type="entry name" value="3MGH"/>
    <property type="match status" value="1"/>
</dbReference>
<dbReference type="Pfam" id="PF02245">
    <property type="entry name" value="Pur_DNA_glyco"/>
    <property type="match status" value="1"/>
</dbReference>
<accession>A0A067RGP9</accession>
<proteinExistence type="inferred from homology"/>
<dbReference type="SUPFAM" id="SSF50486">
    <property type="entry name" value="FMT C-terminal domain-like"/>
    <property type="match status" value="1"/>
</dbReference>
<evidence type="ECO:0000256" key="4">
    <source>
        <dbReference type="ARBA" id="ARBA00012000"/>
    </source>
</evidence>
<sequence>MQQTLCVARCFIYGLTYSAKSTVTNFWISPTKLESKLIFSNESTSGIAKMIHCRKSERIAMKNTVLMDGNITHNKQTNKKQVSKRKKLNDLDADEILKSSLNGSRTPTYGLGRFTDSFFDVPCEDLAKGLLGKILVRRLSDGTVLKGCIVETECYPGGEDKGSCSHNGRITENMKAVYMKPGTAFVYSTYGMYHCFNISSQGSGAAVLLRALEPLEGLEFMHLERGKRKKSTSSKPKELKAHELCSGPAKLCMSFNITKSLCNEQDLTAWDGLWVEEDESNQKSLDPCHIVTSHRIGIDSVGREWASKPFRFYLLGNSSVSRRDEASEEIFGK</sequence>
<dbReference type="GO" id="GO:0003677">
    <property type="term" value="F:DNA binding"/>
    <property type="evidence" value="ECO:0007669"/>
    <property type="project" value="InterPro"/>
</dbReference>
<evidence type="ECO:0000256" key="2">
    <source>
        <dbReference type="ARBA" id="ARBA00002421"/>
    </source>
</evidence>
<dbReference type="GO" id="GO:0003905">
    <property type="term" value="F:alkylbase DNA N-glycosylase activity"/>
    <property type="evidence" value="ECO:0007669"/>
    <property type="project" value="UniProtKB-EC"/>
</dbReference>
<name>A0A067RGP9_ZOONE</name>
<reference evidence="14 15" key="1">
    <citation type="journal article" date="2014" name="Nat. Commun.">
        <title>Molecular traces of alternative social organization in a termite genome.</title>
        <authorList>
            <person name="Terrapon N."/>
            <person name="Li C."/>
            <person name="Robertson H.M."/>
            <person name="Ji L."/>
            <person name="Meng X."/>
            <person name="Booth W."/>
            <person name="Chen Z."/>
            <person name="Childers C.P."/>
            <person name="Glastad K.M."/>
            <person name="Gokhale K."/>
            <person name="Gowin J."/>
            <person name="Gronenberg W."/>
            <person name="Hermansen R.A."/>
            <person name="Hu H."/>
            <person name="Hunt B.G."/>
            <person name="Huylmans A.K."/>
            <person name="Khalil S.M."/>
            <person name="Mitchell R.D."/>
            <person name="Munoz-Torres M.C."/>
            <person name="Mustard J.A."/>
            <person name="Pan H."/>
            <person name="Reese J.T."/>
            <person name="Scharf M.E."/>
            <person name="Sun F."/>
            <person name="Vogel H."/>
            <person name="Xiao J."/>
            <person name="Yang W."/>
            <person name="Yang Z."/>
            <person name="Yang Z."/>
            <person name="Zhou J."/>
            <person name="Zhu J."/>
            <person name="Brent C.S."/>
            <person name="Elsik C.G."/>
            <person name="Goodisman M.A."/>
            <person name="Liberles D.A."/>
            <person name="Roe R.M."/>
            <person name="Vargo E.L."/>
            <person name="Vilcinskas A."/>
            <person name="Wang J."/>
            <person name="Bornberg-Bauer E."/>
            <person name="Korb J."/>
            <person name="Zhang G."/>
            <person name="Liebig J."/>
        </authorList>
    </citation>
    <scope>NUCLEOTIDE SEQUENCE [LARGE SCALE GENOMIC DNA]</scope>
    <source>
        <tissue evidence="14">Whole organism</tissue>
    </source>
</reference>
<keyword evidence="5" id="KW-0227">DNA damage</keyword>
<evidence type="ECO:0000313" key="15">
    <source>
        <dbReference type="Proteomes" id="UP000027135"/>
    </source>
</evidence>
<evidence type="ECO:0000256" key="3">
    <source>
        <dbReference type="ARBA" id="ARBA00009232"/>
    </source>
</evidence>
<keyword evidence="6" id="KW-0378">Hydrolase</keyword>
<dbReference type="InterPro" id="IPR003180">
    <property type="entry name" value="MPG"/>
</dbReference>
<dbReference type="FunFam" id="3.10.300.10:FF:000001">
    <property type="entry name" value="Putative 3-methyladenine DNA glycosylase"/>
    <property type="match status" value="1"/>
</dbReference>
<dbReference type="EMBL" id="KK852476">
    <property type="protein sequence ID" value="KDR23031.1"/>
    <property type="molecule type" value="Genomic_DNA"/>
</dbReference>
<gene>
    <name evidence="14" type="ORF">L798_14584</name>
</gene>
<keyword evidence="7" id="KW-0234">DNA repair</keyword>
<keyword evidence="15" id="KW-1185">Reference proteome</keyword>
<dbReference type="AlphaFoldDB" id="A0A067RGP9"/>
<dbReference type="CDD" id="cd00540">
    <property type="entry name" value="AAG"/>
    <property type="match status" value="1"/>
</dbReference>
<dbReference type="GO" id="GO:0006284">
    <property type="term" value="P:base-excision repair"/>
    <property type="evidence" value="ECO:0007669"/>
    <property type="project" value="InterPro"/>
</dbReference>
<evidence type="ECO:0000256" key="5">
    <source>
        <dbReference type="ARBA" id="ARBA00022763"/>
    </source>
</evidence>
<organism evidence="14 15">
    <name type="scientific">Zootermopsis nevadensis</name>
    <name type="common">Dampwood termite</name>
    <dbReference type="NCBI Taxonomy" id="136037"/>
    <lineage>
        <taxon>Eukaryota</taxon>
        <taxon>Metazoa</taxon>
        <taxon>Ecdysozoa</taxon>
        <taxon>Arthropoda</taxon>
        <taxon>Hexapoda</taxon>
        <taxon>Insecta</taxon>
        <taxon>Pterygota</taxon>
        <taxon>Neoptera</taxon>
        <taxon>Polyneoptera</taxon>
        <taxon>Dictyoptera</taxon>
        <taxon>Blattodea</taxon>
        <taxon>Blattoidea</taxon>
        <taxon>Termitoidae</taxon>
        <taxon>Termopsidae</taxon>
        <taxon>Zootermopsis</taxon>
    </lineage>
</organism>
<comment type="subunit">
    <text evidence="9">Binds MBD1. Binds SSBP1.</text>
</comment>
<dbReference type="eggNOG" id="KOG4486">
    <property type="taxonomic scope" value="Eukaryota"/>
</dbReference>
<evidence type="ECO:0000256" key="6">
    <source>
        <dbReference type="ARBA" id="ARBA00022801"/>
    </source>
</evidence>
<evidence type="ECO:0000256" key="10">
    <source>
        <dbReference type="ARBA" id="ARBA00068926"/>
    </source>
</evidence>
<dbReference type="Proteomes" id="UP000027135">
    <property type="component" value="Unassembled WGS sequence"/>
</dbReference>
<comment type="function">
    <text evidence="2">Hydrolysis of the deoxyribose N-glycosidic bond to excise 3-methyladenine, and 7-methylguanine from the damaged DNA polymer formed by alkylation lesions.</text>
</comment>
<dbReference type="PANTHER" id="PTHR10429:SF0">
    <property type="entry name" value="DNA-3-METHYLADENINE GLYCOSYLASE"/>
    <property type="match status" value="1"/>
</dbReference>